<sequence>MDIRKIHPINSSRFIDEPLQPIAERHYCGDYSQERRRHCIAVTDISLHRRAILHLLKMFSTSSEIQQMEGCFVTNLTLTALLPQEAVNNTVSDLLILQTQANKKRSVIRAQKTHRCRNTLHIYRKHRRSIQRRTNSVKMFFRGTNILWMLIFWRSASGDDVTNAVTTDVTFTPIVPPPSTSSIIWKHRNNAGVVVKVIEWDQDDGRTEIPNHNFRAHASLNKHTGELTLTNLQLKHTGVYTIDINSKEQRKHFRLTVMDRVSKPDIKTNCDLENIPVCSLNCEGEASSKSTVIWQNSAGQTLNSRDPNMRTIKVTNSSNPEEFYTCTLKNAVSMETSDPVYEKKLFYGTNGPLIAILSTVIVVICLICGVCAAFCRRRA</sequence>
<evidence type="ECO:0000313" key="2">
    <source>
        <dbReference type="RefSeq" id="XP_073805400.1"/>
    </source>
</evidence>
<organism evidence="1 2">
    <name type="scientific">Danio rerio</name>
    <name type="common">Zebrafish</name>
    <name type="synonym">Brachydanio rerio</name>
    <dbReference type="NCBI Taxonomy" id="7955"/>
    <lineage>
        <taxon>Eukaryota</taxon>
        <taxon>Metazoa</taxon>
        <taxon>Chordata</taxon>
        <taxon>Craniata</taxon>
        <taxon>Vertebrata</taxon>
        <taxon>Euteleostomi</taxon>
        <taxon>Actinopterygii</taxon>
        <taxon>Neopterygii</taxon>
        <taxon>Teleostei</taxon>
        <taxon>Ostariophysi</taxon>
        <taxon>Cypriniformes</taxon>
        <taxon>Danionidae</taxon>
        <taxon>Danioninae</taxon>
        <taxon>Danio</taxon>
    </lineage>
</organism>
<dbReference type="Proteomes" id="UP000000437">
    <property type="component" value="Chromosome 1"/>
</dbReference>
<accession>A0AC58JFY4</accession>
<dbReference type="RefSeq" id="XP_073805400.1">
    <property type="nucleotide sequence ID" value="XM_073949299.1"/>
</dbReference>
<name>A0AC58JFY4_DANRE</name>
<proteinExistence type="predicted"/>
<reference evidence="2" key="1">
    <citation type="submission" date="2025-08" db="UniProtKB">
        <authorList>
            <consortium name="RefSeq"/>
        </authorList>
    </citation>
    <scope>IDENTIFICATION</scope>
    <source>
        <strain evidence="2">Tuebingen</strain>
        <tissue evidence="2">Fibroblasts and whole tissue</tissue>
    </source>
</reference>
<gene>
    <name evidence="2" type="primary">si:ch211-132g1.3</name>
</gene>
<keyword evidence="1" id="KW-1185">Reference proteome</keyword>
<evidence type="ECO:0000313" key="1">
    <source>
        <dbReference type="Proteomes" id="UP000000437"/>
    </source>
</evidence>
<protein>
    <submittedName>
        <fullName evidence="2">Uncharacterized protein si:ch211-132g1.3 isoform X5</fullName>
    </submittedName>
</protein>